<dbReference type="GO" id="GO:0005524">
    <property type="term" value="F:ATP binding"/>
    <property type="evidence" value="ECO:0007669"/>
    <property type="project" value="UniProtKB-KW"/>
</dbReference>
<reference evidence="9 10" key="1">
    <citation type="submission" date="2022-03" db="EMBL/GenBank/DDBJ databases">
        <authorList>
            <person name="Nunn A."/>
            <person name="Chopra R."/>
            <person name="Nunn A."/>
            <person name="Contreras Garrido A."/>
        </authorList>
    </citation>
    <scope>NUCLEOTIDE SEQUENCE [LARGE SCALE GENOMIC DNA]</scope>
</reference>
<evidence type="ECO:0000259" key="8">
    <source>
        <dbReference type="Pfam" id="PF13193"/>
    </source>
</evidence>
<feature type="domain" description="AMP-dependent synthetase/ligase" evidence="7">
    <location>
        <begin position="53"/>
        <end position="416"/>
    </location>
</feature>
<dbReference type="FunFam" id="3.40.50.12780:FF:000003">
    <property type="entry name" value="Long-chain-fatty-acid--CoA ligase FadD"/>
    <property type="match status" value="1"/>
</dbReference>
<protein>
    <recommendedName>
        <fullName evidence="11">4-coumarate--CoA ligase</fullName>
    </recommendedName>
</protein>
<evidence type="ECO:0000256" key="1">
    <source>
        <dbReference type="ARBA" id="ARBA00001946"/>
    </source>
</evidence>
<dbReference type="PANTHER" id="PTHR24096:SF359">
    <property type="entry name" value="4-COUMARATE--COA LIGASE 4"/>
    <property type="match status" value="1"/>
</dbReference>
<evidence type="ECO:0000256" key="4">
    <source>
        <dbReference type="ARBA" id="ARBA00022741"/>
    </source>
</evidence>
<dbReference type="InterPro" id="IPR045851">
    <property type="entry name" value="AMP-bd_C_sf"/>
</dbReference>
<organism evidence="9 10">
    <name type="scientific">Thlaspi arvense</name>
    <name type="common">Field penny-cress</name>
    <dbReference type="NCBI Taxonomy" id="13288"/>
    <lineage>
        <taxon>Eukaryota</taxon>
        <taxon>Viridiplantae</taxon>
        <taxon>Streptophyta</taxon>
        <taxon>Embryophyta</taxon>
        <taxon>Tracheophyta</taxon>
        <taxon>Spermatophyta</taxon>
        <taxon>Magnoliopsida</taxon>
        <taxon>eudicotyledons</taxon>
        <taxon>Gunneridae</taxon>
        <taxon>Pentapetalae</taxon>
        <taxon>rosids</taxon>
        <taxon>malvids</taxon>
        <taxon>Brassicales</taxon>
        <taxon>Brassicaceae</taxon>
        <taxon>Thlaspideae</taxon>
        <taxon>Thlaspi</taxon>
    </lineage>
</organism>
<name>A0AAU9RXH1_THLAR</name>
<evidence type="ECO:0000256" key="2">
    <source>
        <dbReference type="ARBA" id="ARBA00006432"/>
    </source>
</evidence>
<dbReference type="SUPFAM" id="SSF56801">
    <property type="entry name" value="Acetyl-CoA synthetase-like"/>
    <property type="match status" value="1"/>
</dbReference>
<evidence type="ECO:0000259" key="7">
    <source>
        <dbReference type="Pfam" id="PF00501"/>
    </source>
</evidence>
<feature type="domain" description="AMP-binding enzyme C-terminal" evidence="8">
    <location>
        <begin position="467"/>
        <end position="542"/>
    </location>
</feature>
<comment type="similarity">
    <text evidence="2">Belongs to the ATP-dependent AMP-binding enzyme family.</text>
</comment>
<dbReference type="InterPro" id="IPR025110">
    <property type="entry name" value="AMP-bd_C"/>
</dbReference>
<comment type="cofactor">
    <cofactor evidence="1">
        <name>Mg(2+)</name>
        <dbReference type="ChEBI" id="CHEBI:18420"/>
    </cofactor>
</comment>
<evidence type="ECO:0000313" key="10">
    <source>
        <dbReference type="Proteomes" id="UP000836841"/>
    </source>
</evidence>
<dbReference type="EMBL" id="OU466859">
    <property type="protein sequence ID" value="CAH2053139.1"/>
    <property type="molecule type" value="Genomic_DNA"/>
</dbReference>
<keyword evidence="10" id="KW-1185">Reference proteome</keyword>
<dbReference type="InterPro" id="IPR020845">
    <property type="entry name" value="AMP-binding_CS"/>
</dbReference>
<dbReference type="InterPro" id="IPR042099">
    <property type="entry name" value="ANL_N_sf"/>
</dbReference>
<evidence type="ECO:0008006" key="11">
    <source>
        <dbReference type="Google" id="ProtNLM"/>
    </source>
</evidence>
<evidence type="ECO:0000256" key="5">
    <source>
        <dbReference type="ARBA" id="ARBA00022840"/>
    </source>
</evidence>
<proteinExistence type="inferred from homology"/>
<dbReference type="FunFam" id="3.30.300.30:FF:000007">
    <property type="entry name" value="4-coumarate--CoA ligase 2"/>
    <property type="match status" value="1"/>
</dbReference>
<evidence type="ECO:0000313" key="9">
    <source>
        <dbReference type="EMBL" id="CAH2053139.1"/>
    </source>
</evidence>
<accession>A0AAU9RXH1</accession>
<keyword evidence="4" id="KW-0547">Nucleotide-binding</keyword>
<dbReference type="Gene3D" id="3.30.300.30">
    <property type="match status" value="1"/>
</dbReference>
<dbReference type="CDD" id="cd05904">
    <property type="entry name" value="4CL"/>
    <property type="match status" value="1"/>
</dbReference>
<dbReference type="Pfam" id="PF00501">
    <property type="entry name" value="AMP-binding"/>
    <property type="match status" value="1"/>
</dbReference>
<dbReference type="Gene3D" id="3.40.50.12780">
    <property type="entry name" value="N-terminal domain of ligase-like"/>
    <property type="match status" value="1"/>
</dbReference>
<gene>
    <name evidence="9" type="ORF">TAV2_LOCUS8798</name>
</gene>
<dbReference type="AlphaFoldDB" id="A0AAU9RXH1"/>
<dbReference type="PANTHER" id="PTHR24096">
    <property type="entry name" value="LONG-CHAIN-FATTY-ACID--COA LIGASE"/>
    <property type="match status" value="1"/>
</dbReference>
<sequence>MVLQQEKTDHEEEPSSDFIFRSKLPDISIPNHLPLADYVFQKFSGDGDGDSTTTCLIDGATDRIFTYNDVQIISRRIAVGMHRLGIRHRDTVMLLLPNSPEFALSFLAVAYLGAVSTTANPFYTQAEISKQAKASAAKMIITKRCHVDKLTNLQNDGVLIVCVEGGDDDVPLVDGCVSFTELAQADETEFPKPEISPEDTVSIPYSSGTTGLPKGVMITHKGLVTSIAQKVDGENPNLNFTADDVILCFLPMFHTYAFNSLVLSAMRTGSAILIMLRFELNLVMELIQRYKVTVVPVAPPVVLAFVKSQETEKYDLSSVRMMLSGAATLKKELEDAVRLKFPNAVFGQGYGMTEAGTVAKSLAFAKNPFKTKSGACGTVVRNAEMKVVDTINGTSLPRNKSGEICIRGDQLMKGYLNDPEATAQTIDKDGWLHTGDIGFVDDDGEIFIVDRLKELIKFKGYQVAPAELEALLISHPYIDDAAVVAMKDEVADEVPVAFVVRSEGSQITEDDVKSYVNKEVVHYKRIKMVFFIEAIPKAVSGKILRKELRAKLETEYLK</sequence>
<dbReference type="Proteomes" id="UP000836841">
    <property type="component" value="Chromosome 3"/>
</dbReference>
<keyword evidence="3" id="KW-0436">Ligase</keyword>
<evidence type="ECO:0000256" key="6">
    <source>
        <dbReference type="ARBA" id="ARBA00022842"/>
    </source>
</evidence>
<dbReference type="InterPro" id="IPR000873">
    <property type="entry name" value="AMP-dep_synth/lig_dom"/>
</dbReference>
<keyword evidence="6" id="KW-0460">Magnesium</keyword>
<dbReference type="Pfam" id="PF13193">
    <property type="entry name" value="AMP-binding_C"/>
    <property type="match status" value="1"/>
</dbReference>
<dbReference type="PROSITE" id="PS00455">
    <property type="entry name" value="AMP_BINDING"/>
    <property type="match status" value="1"/>
</dbReference>
<dbReference type="GO" id="GO:0016207">
    <property type="term" value="F:4-coumarate-CoA ligase activity"/>
    <property type="evidence" value="ECO:0007669"/>
    <property type="project" value="TreeGrafter"/>
</dbReference>
<keyword evidence="5" id="KW-0067">ATP-binding</keyword>
<evidence type="ECO:0000256" key="3">
    <source>
        <dbReference type="ARBA" id="ARBA00022598"/>
    </source>
</evidence>